<dbReference type="EMBL" id="JACXVP010000008">
    <property type="protein sequence ID" value="KAG5590517.1"/>
    <property type="molecule type" value="Genomic_DNA"/>
</dbReference>
<dbReference type="Pfam" id="PF24496">
    <property type="entry name" value="DUF7588"/>
    <property type="match status" value="2"/>
</dbReference>
<sequence>MLMFKKRIFLRKEDLNSISQEFYETCALHNQIMYFVPWFITTYLPLYINVIERTYKDGITFSAFQKFIEDDIASISITEINKLVTQNNYLSLYVKADIAKTNLASTSESKPEFVLIHVQRPPEIQDFKFGSLNDFEELLDKKFSQLDFKGLINKKFSGLKFKPIDLSLNFADKMENTAQDRGASIHTITSDSNSVVEKVKIDPRTNIVQVNDDVSDKDIPSIFEMDKEDLNSISQEFYETCALNNQIMYFVPWFITTYLPLYINVIERTYKDGSGNLTKAIYPQDIASISIAKINKLITQNNYLSLYVKVLGENISSLDKKLDDLTILIKDIKADIAKTNLASTSESEPEVVLTHVQRPPEIQDFKFGTVNDF</sequence>
<feature type="domain" description="DUF7588" evidence="1">
    <location>
        <begin position="12"/>
        <end position="50"/>
    </location>
</feature>
<keyword evidence="3" id="KW-1185">Reference proteome</keyword>
<comment type="caution">
    <text evidence="2">The sequence shown here is derived from an EMBL/GenBank/DDBJ whole genome shotgun (WGS) entry which is preliminary data.</text>
</comment>
<evidence type="ECO:0000313" key="3">
    <source>
        <dbReference type="Proteomes" id="UP000824120"/>
    </source>
</evidence>
<gene>
    <name evidence="2" type="ORF">H5410_041031</name>
</gene>
<accession>A0A9J5XRV7</accession>
<reference evidence="2 3" key="1">
    <citation type="submission" date="2020-09" db="EMBL/GenBank/DDBJ databases">
        <title>De no assembly of potato wild relative species, Solanum commersonii.</title>
        <authorList>
            <person name="Cho K."/>
        </authorList>
    </citation>
    <scope>NUCLEOTIDE SEQUENCE [LARGE SCALE GENOMIC DNA]</scope>
    <source>
        <strain evidence="2">LZ3.2</strain>
        <tissue evidence="2">Leaf</tissue>
    </source>
</reference>
<dbReference type="InterPro" id="IPR056010">
    <property type="entry name" value="DUF7588"/>
</dbReference>
<dbReference type="AlphaFoldDB" id="A0A9J5XRV7"/>
<evidence type="ECO:0000259" key="1">
    <source>
        <dbReference type="Pfam" id="PF24496"/>
    </source>
</evidence>
<proteinExistence type="predicted"/>
<evidence type="ECO:0000313" key="2">
    <source>
        <dbReference type="EMBL" id="KAG5590517.1"/>
    </source>
</evidence>
<protein>
    <recommendedName>
        <fullName evidence="1">DUF7588 domain-containing protein</fullName>
    </recommendedName>
</protein>
<name>A0A9J5XRV7_SOLCO</name>
<organism evidence="2 3">
    <name type="scientific">Solanum commersonii</name>
    <name type="common">Commerson's wild potato</name>
    <name type="synonym">Commerson's nightshade</name>
    <dbReference type="NCBI Taxonomy" id="4109"/>
    <lineage>
        <taxon>Eukaryota</taxon>
        <taxon>Viridiplantae</taxon>
        <taxon>Streptophyta</taxon>
        <taxon>Embryophyta</taxon>
        <taxon>Tracheophyta</taxon>
        <taxon>Spermatophyta</taxon>
        <taxon>Magnoliopsida</taxon>
        <taxon>eudicotyledons</taxon>
        <taxon>Gunneridae</taxon>
        <taxon>Pentapetalae</taxon>
        <taxon>asterids</taxon>
        <taxon>lamiids</taxon>
        <taxon>Solanales</taxon>
        <taxon>Solanaceae</taxon>
        <taxon>Solanoideae</taxon>
        <taxon>Solaneae</taxon>
        <taxon>Solanum</taxon>
    </lineage>
</organism>
<feature type="domain" description="DUF7588" evidence="1">
    <location>
        <begin position="227"/>
        <end position="265"/>
    </location>
</feature>
<dbReference type="Proteomes" id="UP000824120">
    <property type="component" value="Chromosome 8"/>
</dbReference>